<accession>A0ABU8SBJ8</accession>
<dbReference type="InterPro" id="IPR029479">
    <property type="entry name" value="Nitroreductase"/>
</dbReference>
<dbReference type="SUPFAM" id="SSF55469">
    <property type="entry name" value="FMN-dependent nitroreductase-like"/>
    <property type="match status" value="1"/>
</dbReference>
<dbReference type="PANTHER" id="PTHR43673:SF2">
    <property type="entry name" value="NITROREDUCTASE"/>
    <property type="match status" value="1"/>
</dbReference>
<comment type="caution">
    <text evidence="7">The sequence shown here is derived from an EMBL/GenBank/DDBJ whole genome shotgun (WGS) entry which is preliminary data.</text>
</comment>
<keyword evidence="8" id="KW-1185">Reference proteome</keyword>
<dbReference type="Gene3D" id="3.40.109.10">
    <property type="entry name" value="NADH Oxidase"/>
    <property type="match status" value="1"/>
</dbReference>
<proteinExistence type="inferred from homology"/>
<keyword evidence="5" id="KW-0560">Oxidoreductase</keyword>
<keyword evidence="4" id="KW-0288">FMN</keyword>
<evidence type="ECO:0000313" key="8">
    <source>
        <dbReference type="Proteomes" id="UP001379235"/>
    </source>
</evidence>
<dbReference type="PANTHER" id="PTHR43673">
    <property type="entry name" value="NAD(P)H NITROREDUCTASE YDGI-RELATED"/>
    <property type="match status" value="1"/>
</dbReference>
<evidence type="ECO:0000256" key="1">
    <source>
        <dbReference type="ARBA" id="ARBA00001917"/>
    </source>
</evidence>
<name>A0ABU8SBJ8_9SPHN</name>
<evidence type="ECO:0000256" key="3">
    <source>
        <dbReference type="ARBA" id="ARBA00022630"/>
    </source>
</evidence>
<dbReference type="CDD" id="cd02136">
    <property type="entry name" value="PnbA_NfnB-like"/>
    <property type="match status" value="1"/>
</dbReference>
<dbReference type="Proteomes" id="UP001379235">
    <property type="component" value="Unassembled WGS sequence"/>
</dbReference>
<evidence type="ECO:0000313" key="7">
    <source>
        <dbReference type="EMBL" id="MEJ6011336.1"/>
    </source>
</evidence>
<evidence type="ECO:0000259" key="6">
    <source>
        <dbReference type="Pfam" id="PF00881"/>
    </source>
</evidence>
<dbReference type="RefSeq" id="WP_339968466.1">
    <property type="nucleotide sequence ID" value="NZ_JBBHJY010000008.1"/>
</dbReference>
<reference evidence="7 8" key="1">
    <citation type="submission" date="2024-03" db="EMBL/GenBank/DDBJ databases">
        <authorList>
            <person name="Jo J.-H."/>
        </authorList>
    </citation>
    <scope>NUCLEOTIDE SEQUENCE [LARGE SCALE GENOMIC DNA]</scope>
    <source>
        <strain evidence="7 8">AS3R-12</strain>
    </source>
</reference>
<evidence type="ECO:0000256" key="4">
    <source>
        <dbReference type="ARBA" id="ARBA00022643"/>
    </source>
</evidence>
<comment type="similarity">
    <text evidence="2">Belongs to the nitroreductase family.</text>
</comment>
<sequence>MPEEEPNADVLQAVAGRRSIRRFLPDPVSDDCIEAILRAASRAPSGTNIQPWLVHIVTGEARERLSRAALAAAEAGETSAEYAYLPEVMKEPYLSRRRKIGFDLYAKYGIDRQDMAGRKAAMLQNYTFFGAPVGLFFTMERDMALGAWLDCGMFMQNVMVMARAFGLDTCPQQAWCDFGAVVHRELGIPDDHIVLSGMALGRADQDAAVNGLHSERVPPDEFSKWHR</sequence>
<evidence type="ECO:0000256" key="5">
    <source>
        <dbReference type="ARBA" id="ARBA00023002"/>
    </source>
</evidence>
<organism evidence="7 8">
    <name type="scientific">Novosphingobium aquae</name>
    <dbReference type="NCBI Taxonomy" id="3133435"/>
    <lineage>
        <taxon>Bacteria</taxon>
        <taxon>Pseudomonadati</taxon>
        <taxon>Pseudomonadota</taxon>
        <taxon>Alphaproteobacteria</taxon>
        <taxon>Sphingomonadales</taxon>
        <taxon>Sphingomonadaceae</taxon>
        <taxon>Novosphingobium</taxon>
    </lineage>
</organism>
<dbReference type="EMBL" id="JBBHJY010000008">
    <property type="protein sequence ID" value="MEJ6011336.1"/>
    <property type="molecule type" value="Genomic_DNA"/>
</dbReference>
<keyword evidence="3" id="KW-0285">Flavoprotein</keyword>
<dbReference type="InterPro" id="IPR000415">
    <property type="entry name" value="Nitroreductase-like"/>
</dbReference>
<comment type="cofactor">
    <cofactor evidence="1">
        <name>FMN</name>
        <dbReference type="ChEBI" id="CHEBI:58210"/>
    </cofactor>
</comment>
<protein>
    <submittedName>
        <fullName evidence="7">Nitroreductase</fullName>
    </submittedName>
</protein>
<gene>
    <name evidence="7" type="ORF">WG900_15560</name>
</gene>
<evidence type="ECO:0000256" key="2">
    <source>
        <dbReference type="ARBA" id="ARBA00007118"/>
    </source>
</evidence>
<feature type="domain" description="Nitroreductase" evidence="6">
    <location>
        <begin position="14"/>
        <end position="201"/>
    </location>
</feature>
<dbReference type="Pfam" id="PF00881">
    <property type="entry name" value="Nitroreductase"/>
    <property type="match status" value="1"/>
</dbReference>